<organism evidence="1 2">
    <name type="scientific">Corynebacterium heidelbergense</name>
    <dbReference type="NCBI Taxonomy" id="2055947"/>
    <lineage>
        <taxon>Bacteria</taxon>
        <taxon>Bacillati</taxon>
        <taxon>Actinomycetota</taxon>
        <taxon>Actinomycetes</taxon>
        <taxon>Mycobacteriales</taxon>
        <taxon>Corynebacteriaceae</taxon>
        <taxon>Corynebacterium</taxon>
    </lineage>
</organism>
<evidence type="ECO:0000313" key="2">
    <source>
        <dbReference type="Proteomes" id="UP000251577"/>
    </source>
</evidence>
<keyword evidence="2" id="KW-1185">Reference proteome</keyword>
<proteinExistence type="predicted"/>
<gene>
    <name evidence="1" type="ORF">DLJ54_10155</name>
</gene>
<dbReference type="EMBL" id="QHCV01000213">
    <property type="protein sequence ID" value="RAV31100.1"/>
    <property type="molecule type" value="Genomic_DNA"/>
</dbReference>
<dbReference type="Proteomes" id="UP000251577">
    <property type="component" value="Unassembled WGS sequence"/>
</dbReference>
<reference evidence="1 2" key="1">
    <citation type="journal article" date="2018" name="Syst. Appl. Microbiol.">
        <title>Corynebacterium heidelbergense sp. nov., isolated from the preen glands of Egyptian geese (Alopochen aegyptiacus).</title>
        <authorList>
            <person name="Braun M.S."/>
            <person name="Wang E."/>
            <person name="Zimmermann S."/>
            <person name="Wink M."/>
        </authorList>
    </citation>
    <scope>NUCLEOTIDE SEQUENCE [LARGE SCALE GENOMIC DNA]</scope>
    <source>
        <strain evidence="1 2">647</strain>
    </source>
</reference>
<accession>A0A364V395</accession>
<comment type="caution">
    <text evidence="1">The sequence shown here is derived from an EMBL/GenBank/DDBJ whole genome shotgun (WGS) entry which is preliminary data.</text>
</comment>
<protein>
    <submittedName>
        <fullName evidence="1">Uncharacterized protein</fullName>
    </submittedName>
</protein>
<name>A0A364V395_9CORY</name>
<dbReference type="AlphaFoldDB" id="A0A364V395"/>
<evidence type="ECO:0000313" key="1">
    <source>
        <dbReference type="EMBL" id="RAV31100.1"/>
    </source>
</evidence>
<sequence length="81" mass="8504">MEGVVLGTAEDEVELFAWFWVSSESLEPRALTANTIPPTTTSAAIAARIHLRGDFRFAAGWAPPCGCALPCGCPPSGAWGL</sequence>